<evidence type="ECO:0000256" key="4">
    <source>
        <dbReference type="ARBA" id="ARBA00023004"/>
    </source>
</evidence>
<dbReference type="PANTHER" id="PTHR43255">
    <property type="entry name" value="IRON-SULFUR-BINDING OXIDOREDUCTASE FADF-RELATED-RELATED"/>
    <property type="match status" value="1"/>
</dbReference>
<evidence type="ECO:0000256" key="3">
    <source>
        <dbReference type="ARBA" id="ARBA00023002"/>
    </source>
</evidence>
<dbReference type="InterPro" id="IPR017896">
    <property type="entry name" value="4Fe4S_Fe-S-bd"/>
</dbReference>
<keyword evidence="4" id="KW-0408">Iron</keyword>
<dbReference type="PROSITE" id="PS51379">
    <property type="entry name" value="4FE4S_FER_2"/>
    <property type="match status" value="1"/>
</dbReference>
<sequence length="391" mass="42742">MTTIVDTDLLADLQRFGAKDVSACFSCGTCTATCPLSDNDGTFPRRMIRYAQVGMKDELLSSKELWTCYHCGLCSDSCPTEADPGEFMAAARRYAVASYDATGLSRILYTRPVIGSIIAVAVAAFFALFMYASHGPQDSGSLALFTFIPEGLIHWTGIAVMVLMVIGGVVGVVTMARGVARHEKITIAGTLGDRAALGRSFAALWSSIGVESVGQRRYREDCKDDNPLEPLYRRRWLIHALSIWGFLGLLGATILDWGLALTGIKATGTPIPLWYPSRLLGTIAGISLVYGVTMFMVNRVRHVNRAAAQSTASDWLLLVLLWITGASGFFIEAALYLPNAPAWGYWVFLFHVAVAMELMLLMPFTKFAHAMYRPVALFFYALAADRSKQNA</sequence>
<dbReference type="InterPro" id="IPR009051">
    <property type="entry name" value="Helical_ferredxn"/>
</dbReference>
<dbReference type="GO" id="GO:0016491">
    <property type="term" value="F:oxidoreductase activity"/>
    <property type="evidence" value="ECO:0007669"/>
    <property type="project" value="UniProtKB-KW"/>
</dbReference>
<feature type="domain" description="4Fe-4S ferredoxin-type" evidence="7">
    <location>
        <begin position="57"/>
        <end position="82"/>
    </location>
</feature>
<dbReference type="PROSITE" id="PS00198">
    <property type="entry name" value="4FE4S_FER_1"/>
    <property type="match status" value="1"/>
</dbReference>
<keyword evidence="5" id="KW-0411">Iron-sulfur</keyword>
<comment type="caution">
    <text evidence="8">The sequence shown here is derived from an EMBL/GenBank/DDBJ whole genome shotgun (WGS) entry which is preliminary data.</text>
</comment>
<feature type="transmembrane region" description="Helical" evidence="6">
    <location>
        <begin position="343"/>
        <end position="364"/>
    </location>
</feature>
<evidence type="ECO:0000256" key="5">
    <source>
        <dbReference type="ARBA" id="ARBA00023014"/>
    </source>
</evidence>
<proteinExistence type="predicted"/>
<dbReference type="SUPFAM" id="SSF103501">
    <property type="entry name" value="Respiratory nitrate reductase 1 gamma chain"/>
    <property type="match status" value="1"/>
</dbReference>
<evidence type="ECO:0000313" key="8">
    <source>
        <dbReference type="EMBL" id="OIQ83417.1"/>
    </source>
</evidence>
<keyword evidence="3" id="KW-0560">Oxidoreductase</keyword>
<organism evidence="8">
    <name type="scientific">mine drainage metagenome</name>
    <dbReference type="NCBI Taxonomy" id="410659"/>
    <lineage>
        <taxon>unclassified sequences</taxon>
        <taxon>metagenomes</taxon>
        <taxon>ecological metagenomes</taxon>
    </lineage>
</organism>
<dbReference type="SUPFAM" id="SSF46548">
    <property type="entry name" value="alpha-helical ferredoxin"/>
    <property type="match status" value="1"/>
</dbReference>
<evidence type="ECO:0000256" key="6">
    <source>
        <dbReference type="SAM" id="Phobius"/>
    </source>
</evidence>
<dbReference type="Pfam" id="PF13183">
    <property type="entry name" value="Fer4_8"/>
    <property type="match status" value="1"/>
</dbReference>
<keyword evidence="6" id="KW-0812">Transmembrane</keyword>
<dbReference type="GO" id="GO:0046872">
    <property type="term" value="F:metal ion binding"/>
    <property type="evidence" value="ECO:0007669"/>
    <property type="project" value="UniProtKB-KW"/>
</dbReference>
<evidence type="ECO:0000256" key="1">
    <source>
        <dbReference type="ARBA" id="ARBA00022485"/>
    </source>
</evidence>
<dbReference type="Gene3D" id="1.10.1060.10">
    <property type="entry name" value="Alpha-helical ferredoxin"/>
    <property type="match status" value="1"/>
</dbReference>
<dbReference type="AlphaFoldDB" id="A0A1J5QIQ5"/>
<gene>
    <name evidence="8" type="ORF">GALL_347820</name>
</gene>
<feature type="transmembrane region" description="Helical" evidence="6">
    <location>
        <begin position="113"/>
        <end position="132"/>
    </location>
</feature>
<dbReference type="EMBL" id="MLJW01000705">
    <property type="protein sequence ID" value="OIQ83417.1"/>
    <property type="molecule type" value="Genomic_DNA"/>
</dbReference>
<reference evidence="8" key="1">
    <citation type="submission" date="2016-10" db="EMBL/GenBank/DDBJ databases">
        <title>Sequence of Gallionella enrichment culture.</title>
        <authorList>
            <person name="Poehlein A."/>
            <person name="Muehling M."/>
            <person name="Daniel R."/>
        </authorList>
    </citation>
    <scope>NUCLEOTIDE SEQUENCE</scope>
</reference>
<protein>
    <submittedName>
        <fullName evidence="8">sn-glycerol-3-phosphate dehydrogenase subunit C</fullName>
    </submittedName>
</protein>
<dbReference type="InterPro" id="IPR036197">
    <property type="entry name" value="NarG-like_sf"/>
</dbReference>
<keyword evidence="2" id="KW-0479">Metal-binding</keyword>
<dbReference type="PANTHER" id="PTHR43255:SF1">
    <property type="entry name" value="IRON-SULFUR-BINDING OXIDOREDUCTASE FADF-RELATED"/>
    <property type="match status" value="1"/>
</dbReference>
<feature type="transmembrane region" description="Helical" evidence="6">
    <location>
        <begin position="275"/>
        <end position="295"/>
    </location>
</feature>
<feature type="transmembrane region" description="Helical" evidence="6">
    <location>
        <begin position="315"/>
        <end position="337"/>
    </location>
</feature>
<dbReference type="InterPro" id="IPR051460">
    <property type="entry name" value="HdrC_iron-sulfur_subunit"/>
</dbReference>
<dbReference type="Gene3D" id="1.20.950.20">
    <property type="entry name" value="Transmembrane di-heme cytochromes, Chain C"/>
    <property type="match status" value="1"/>
</dbReference>
<dbReference type="GO" id="GO:0005886">
    <property type="term" value="C:plasma membrane"/>
    <property type="evidence" value="ECO:0007669"/>
    <property type="project" value="TreeGrafter"/>
</dbReference>
<evidence type="ECO:0000259" key="7">
    <source>
        <dbReference type="PROSITE" id="PS51379"/>
    </source>
</evidence>
<feature type="transmembrane region" description="Helical" evidence="6">
    <location>
        <begin position="152"/>
        <end position="176"/>
    </location>
</feature>
<evidence type="ECO:0000256" key="2">
    <source>
        <dbReference type="ARBA" id="ARBA00022723"/>
    </source>
</evidence>
<keyword evidence="1" id="KW-0004">4Fe-4S</keyword>
<feature type="transmembrane region" description="Helical" evidence="6">
    <location>
        <begin position="236"/>
        <end position="255"/>
    </location>
</feature>
<accession>A0A1J5QIQ5</accession>
<dbReference type="InterPro" id="IPR017900">
    <property type="entry name" value="4Fe4S_Fe_S_CS"/>
</dbReference>
<keyword evidence="6" id="KW-0472">Membrane</keyword>
<keyword evidence="6" id="KW-1133">Transmembrane helix</keyword>
<dbReference type="GO" id="GO:0051539">
    <property type="term" value="F:4 iron, 4 sulfur cluster binding"/>
    <property type="evidence" value="ECO:0007669"/>
    <property type="project" value="UniProtKB-KW"/>
</dbReference>
<name>A0A1J5QIQ5_9ZZZZ</name>